<evidence type="ECO:0000313" key="3">
    <source>
        <dbReference type="Proteomes" id="UP000007800"/>
    </source>
</evidence>
<dbReference type="GeneID" id="9051471"/>
<protein>
    <submittedName>
        <fullName evidence="2">Uncharacterized protein</fullName>
    </submittedName>
</protein>
<sequence length="143" mass="15387">MICPQQDIPPHALDAADGLCSQGHSVTVYCTKAPLRRVKDSPSPQYCQCDIGILRLLLLIPHPIMGIFVLFLRALCMTIRMFVASYYYDAIMLYNISQQSSSSPCPSVASISSIAGVPVVVMGVITPMGGYAQAGSAKECMRG</sequence>
<keyword evidence="1" id="KW-0812">Transmembrane</keyword>
<dbReference type="RefSeq" id="XP_002766913.1">
    <property type="nucleotide sequence ID" value="XM_002766867.1"/>
</dbReference>
<dbReference type="AlphaFoldDB" id="C5LU97"/>
<reference evidence="2 3" key="1">
    <citation type="submission" date="2008-07" db="EMBL/GenBank/DDBJ databases">
        <authorList>
            <person name="El-Sayed N."/>
            <person name="Caler E."/>
            <person name="Inman J."/>
            <person name="Amedeo P."/>
            <person name="Hass B."/>
            <person name="Wortman J."/>
        </authorList>
    </citation>
    <scope>NUCLEOTIDE SEQUENCE [LARGE SCALE GENOMIC DNA]</scope>
    <source>
        <strain evidence="3">ATCC 50983 / TXsc</strain>
    </source>
</reference>
<keyword evidence="1" id="KW-0472">Membrane</keyword>
<feature type="transmembrane region" description="Helical" evidence="1">
    <location>
        <begin position="64"/>
        <end position="88"/>
    </location>
</feature>
<proteinExistence type="predicted"/>
<gene>
    <name evidence="2" type="ORF">Pmar_PMAR010893</name>
</gene>
<name>C5LU97_PERM5</name>
<dbReference type="InParanoid" id="C5LU97"/>
<keyword evidence="1" id="KW-1133">Transmembrane helix</keyword>
<evidence type="ECO:0000256" key="1">
    <source>
        <dbReference type="SAM" id="Phobius"/>
    </source>
</evidence>
<keyword evidence="3" id="KW-1185">Reference proteome</keyword>
<dbReference type="EMBL" id="GG685476">
    <property type="protein sequence ID" value="EEQ99630.1"/>
    <property type="molecule type" value="Genomic_DNA"/>
</dbReference>
<accession>C5LU97</accession>
<organism evidence="3">
    <name type="scientific">Perkinsus marinus (strain ATCC 50983 / TXsc)</name>
    <dbReference type="NCBI Taxonomy" id="423536"/>
    <lineage>
        <taxon>Eukaryota</taxon>
        <taxon>Sar</taxon>
        <taxon>Alveolata</taxon>
        <taxon>Perkinsozoa</taxon>
        <taxon>Perkinsea</taxon>
        <taxon>Perkinsida</taxon>
        <taxon>Perkinsidae</taxon>
        <taxon>Perkinsus</taxon>
    </lineage>
</organism>
<dbReference type="Proteomes" id="UP000007800">
    <property type="component" value="Unassembled WGS sequence"/>
</dbReference>
<feature type="transmembrane region" description="Helical" evidence="1">
    <location>
        <begin position="108"/>
        <end position="132"/>
    </location>
</feature>
<evidence type="ECO:0000313" key="2">
    <source>
        <dbReference type="EMBL" id="EEQ99630.1"/>
    </source>
</evidence>